<feature type="chain" id="PRO_5045047121" evidence="2">
    <location>
        <begin position="26"/>
        <end position="516"/>
    </location>
</feature>
<proteinExistence type="predicted"/>
<keyword evidence="4" id="KW-1185">Reference proteome</keyword>
<reference evidence="3" key="1">
    <citation type="submission" date="2022-08" db="EMBL/GenBank/DDBJ databases">
        <title>A Global Phylogenomic Analysis of the Shiitake Genus Lentinula.</title>
        <authorList>
            <consortium name="DOE Joint Genome Institute"/>
            <person name="Sierra-Patev S."/>
            <person name="Min B."/>
            <person name="Naranjo-Ortiz M."/>
            <person name="Looney B."/>
            <person name="Konkel Z."/>
            <person name="Slot J.C."/>
            <person name="Sakamoto Y."/>
            <person name="Steenwyk J.L."/>
            <person name="Rokas A."/>
            <person name="Carro J."/>
            <person name="Camarero S."/>
            <person name="Ferreira P."/>
            <person name="Molpeceres G."/>
            <person name="Ruiz-Duenas F.J."/>
            <person name="Serrano A."/>
            <person name="Henrissat B."/>
            <person name="Drula E."/>
            <person name="Hughes K.W."/>
            <person name="Mata J.L."/>
            <person name="Ishikawa N.K."/>
            <person name="Vargas-Isla R."/>
            <person name="Ushijima S."/>
            <person name="Smith C.A."/>
            <person name="Ahrendt S."/>
            <person name="Andreopoulos W."/>
            <person name="He G."/>
            <person name="Labutti K."/>
            <person name="Lipzen A."/>
            <person name="Ng V."/>
            <person name="Riley R."/>
            <person name="Sandor L."/>
            <person name="Barry K."/>
            <person name="Martinez A.T."/>
            <person name="Xiao Y."/>
            <person name="Gibbons J.G."/>
            <person name="Terashima K."/>
            <person name="Grigoriev I.V."/>
            <person name="Hibbett D.S."/>
        </authorList>
    </citation>
    <scope>NUCLEOTIDE SEQUENCE</scope>
    <source>
        <strain evidence="3">RHP3577 ss4</strain>
    </source>
</reference>
<feature type="compositionally biased region" description="Basic residues" evidence="1">
    <location>
        <begin position="186"/>
        <end position="195"/>
    </location>
</feature>
<feature type="region of interest" description="Disordered" evidence="1">
    <location>
        <begin position="168"/>
        <end position="263"/>
    </location>
</feature>
<dbReference type="EMBL" id="JANVFT010000040">
    <property type="protein sequence ID" value="KAJ4491744.1"/>
    <property type="molecule type" value="Genomic_DNA"/>
</dbReference>
<feature type="region of interest" description="Disordered" evidence="1">
    <location>
        <begin position="275"/>
        <end position="382"/>
    </location>
</feature>
<feature type="region of interest" description="Disordered" evidence="1">
    <location>
        <begin position="33"/>
        <end position="93"/>
    </location>
</feature>
<organism evidence="3 4">
    <name type="scientific">Lentinula lateritia</name>
    <dbReference type="NCBI Taxonomy" id="40482"/>
    <lineage>
        <taxon>Eukaryota</taxon>
        <taxon>Fungi</taxon>
        <taxon>Dikarya</taxon>
        <taxon>Basidiomycota</taxon>
        <taxon>Agaricomycotina</taxon>
        <taxon>Agaricomycetes</taxon>
        <taxon>Agaricomycetidae</taxon>
        <taxon>Agaricales</taxon>
        <taxon>Marasmiineae</taxon>
        <taxon>Omphalotaceae</taxon>
        <taxon>Lentinula</taxon>
    </lineage>
</organism>
<feature type="compositionally biased region" description="Basic and acidic residues" evidence="1">
    <location>
        <begin position="40"/>
        <end position="52"/>
    </location>
</feature>
<accession>A0ABQ8VHM0</accession>
<protein>
    <submittedName>
        <fullName evidence="3">Uncharacterized protein</fullName>
    </submittedName>
</protein>
<feature type="compositionally biased region" description="Basic residues" evidence="1">
    <location>
        <begin position="285"/>
        <end position="300"/>
    </location>
</feature>
<name>A0ABQ8VHM0_9AGAR</name>
<sequence>MLNQLKKNKLYSMTLTMVLTVFLLAMDPQPRVTRAHTRAGRSDDNGGFEPRRSASLRHNILGPPPDALQDPRSPAETPATPPPTQGQPFVQPPWIVPRLSGEAALQARNAIHDSRSATAASIAANSAAPGSPRSPNYVEIRGPATLASPMDQDYPGSEEEWFGVAVSHPYEPNGASATSGEEGRVPSHRSYHYHGHPSPGEDDYMRHSPSRDPPSGGEPEQGLNPLEVSPSVRIRDFTEVRLPAPHVRSRAEAPPQGPFRDPSLAELQPALEILPSHNTQPSQRGRARYSNHHQQSHPRARTREPSPGPDFGTHLRRSSRSLSPAAHYAPARFDASSLRVGRNHSRSLPAPQALSYPSDMHLSDQRVPVKNGRRFRDPRQGEISSSVPAAMLNQVNPLVISALRSGWPTFISLNYFSRRMSEVGESSVSNGGETWDVDDAGQVKFKSKRLKKLSFESISRRDWDSISKNMPRALMDYFVPPDSLTCSRTNRISMKRMNHTWNMLTKSIPSGSPTWN</sequence>
<feature type="signal peptide" evidence="2">
    <location>
        <begin position="1"/>
        <end position="25"/>
    </location>
</feature>
<comment type="caution">
    <text evidence="3">The sequence shown here is derived from an EMBL/GenBank/DDBJ whole genome shotgun (WGS) entry which is preliminary data.</text>
</comment>
<gene>
    <name evidence="3" type="ORF">C8R41DRAFT_867396</name>
</gene>
<evidence type="ECO:0000256" key="2">
    <source>
        <dbReference type="SAM" id="SignalP"/>
    </source>
</evidence>
<evidence type="ECO:0000256" key="1">
    <source>
        <dbReference type="SAM" id="MobiDB-lite"/>
    </source>
</evidence>
<evidence type="ECO:0000313" key="4">
    <source>
        <dbReference type="Proteomes" id="UP001150217"/>
    </source>
</evidence>
<keyword evidence="2" id="KW-0732">Signal</keyword>
<evidence type="ECO:0000313" key="3">
    <source>
        <dbReference type="EMBL" id="KAJ4491744.1"/>
    </source>
</evidence>
<dbReference type="Proteomes" id="UP001150217">
    <property type="component" value="Unassembled WGS sequence"/>
</dbReference>
<feature type="compositionally biased region" description="Pro residues" evidence="1">
    <location>
        <begin position="79"/>
        <end position="93"/>
    </location>
</feature>